<evidence type="ECO:0000313" key="2">
    <source>
        <dbReference type="EMBL" id="RSK06050.1"/>
    </source>
</evidence>
<dbReference type="EMBL" id="JPFU01000012">
    <property type="protein sequence ID" value="KEQ35500.1"/>
    <property type="molecule type" value="Genomic_DNA"/>
</dbReference>
<accession>A0A081PXS7</accession>
<dbReference type="InterPro" id="IPR011664">
    <property type="entry name" value="Abi_system_AbiD/AbiF-like"/>
</dbReference>
<dbReference type="EMBL" id="RJPX01000010">
    <property type="protein sequence ID" value="RSK06050.1"/>
    <property type="molecule type" value="Genomic_DNA"/>
</dbReference>
<dbReference type="Proteomes" id="UP000028090">
    <property type="component" value="Unassembled WGS sequence"/>
</dbReference>
<dbReference type="AlphaFoldDB" id="A0A081PXS7"/>
<dbReference type="Pfam" id="PF07751">
    <property type="entry name" value="Abi_2"/>
    <property type="match status" value="1"/>
</dbReference>
<organism evidence="1 3">
    <name type="scientific">Streptococcus mitis</name>
    <dbReference type="NCBI Taxonomy" id="28037"/>
    <lineage>
        <taxon>Bacteria</taxon>
        <taxon>Bacillati</taxon>
        <taxon>Bacillota</taxon>
        <taxon>Bacilli</taxon>
        <taxon>Lactobacillales</taxon>
        <taxon>Streptococcaceae</taxon>
        <taxon>Streptococcus</taxon>
        <taxon>Streptococcus mitis group</taxon>
    </lineage>
</organism>
<evidence type="ECO:0000313" key="1">
    <source>
        <dbReference type="EMBL" id="KEQ35500.1"/>
    </source>
</evidence>
<gene>
    <name evidence="2" type="ORF">D8787_04135</name>
    <name evidence="1" type="ORF">SK629_1011</name>
</gene>
<name>A0A081PXS7_STRMT</name>
<evidence type="ECO:0000313" key="4">
    <source>
        <dbReference type="Proteomes" id="UP000277819"/>
    </source>
</evidence>
<dbReference type="RefSeq" id="WP_042900853.1">
    <property type="nucleotide sequence ID" value="NZ_JPFU01000012.1"/>
</dbReference>
<sequence length="316" mass="36690">MKPFKTIEEQIATLKIRGLSITDESKAAKYLLSNNYYNIINGYSKFFQHPGTDTYIDSVTFDEVSSLYTFDKDVKRAILQAILEAEHHIKSITAHRFAEAYPSQKYAYLNTNSYADNKILDVGFIVSKLSKIINTNKRYRGNSIHHYAHTHSDVPIWVLTDYLEFGDLRTIIENLPNSLQNEIARDLVSFISTNIPDFNDVFPPETLISFLKNINEVRNKCAHNNRLLNFRCRSNSTFWETIHNEEILMGDDSRKTVYSTIISLQCFISKAEFNILWNTLRKKVIKLEKKLPSIDINVINQSLGFPNDWHRNEPRV</sequence>
<dbReference type="OrthoDB" id="5363652at2"/>
<reference evidence="2 4" key="2">
    <citation type="submission" date="2018-11" db="EMBL/GenBank/DDBJ databases">
        <title>Species Designations Belie Phenotypic and Genotypic Heterogeneity in Oral Streptococci.</title>
        <authorList>
            <person name="Velsko I."/>
        </authorList>
    </citation>
    <scope>NUCLEOTIDE SEQUENCE [LARGE SCALE GENOMIC DNA]</scope>
    <source>
        <strain evidence="2 4">BCC17</strain>
    </source>
</reference>
<reference evidence="1 3" key="1">
    <citation type="submission" date="2014-05" db="EMBL/GenBank/DDBJ databases">
        <authorList>
            <person name="Daugherty S.C."/>
            <person name="Tallon L.J."/>
            <person name="Sadzewicz L."/>
            <person name="Kilian M."/>
            <person name="Tettelin H."/>
        </authorList>
    </citation>
    <scope>NUCLEOTIDE SEQUENCE [LARGE SCALE GENOMIC DNA]</scope>
    <source>
        <strain evidence="1 3">SK629</strain>
    </source>
</reference>
<dbReference type="InterPro" id="IPR017034">
    <property type="entry name" value="Abi_system_AbiD/AbiF"/>
</dbReference>
<dbReference type="PIRSF" id="PIRSF034934">
    <property type="entry name" value="AbiF_AbiD"/>
    <property type="match status" value="1"/>
</dbReference>
<comment type="caution">
    <text evidence="1">The sequence shown here is derived from an EMBL/GenBank/DDBJ whole genome shotgun (WGS) entry which is preliminary data.</text>
</comment>
<dbReference type="Proteomes" id="UP000277819">
    <property type="component" value="Unassembled WGS sequence"/>
</dbReference>
<proteinExistence type="predicted"/>
<protein>
    <submittedName>
        <fullName evidence="1">Abi-like family protein</fullName>
    </submittedName>
    <submittedName>
        <fullName evidence="2">Abi-like protein</fullName>
    </submittedName>
</protein>
<evidence type="ECO:0000313" key="3">
    <source>
        <dbReference type="Proteomes" id="UP000028090"/>
    </source>
</evidence>
<dbReference type="PATRIC" id="fig|28037.95.peg.945"/>